<dbReference type="Proteomes" id="UP000573327">
    <property type="component" value="Unassembled WGS sequence"/>
</dbReference>
<evidence type="ECO:0000313" key="2">
    <source>
        <dbReference type="Proteomes" id="UP000573327"/>
    </source>
</evidence>
<keyword evidence="2" id="KW-1185">Reference proteome</keyword>
<dbReference type="RefSeq" id="WP_184922979.1">
    <property type="nucleotide sequence ID" value="NZ_JACHJR010000001.1"/>
</dbReference>
<gene>
    <name evidence="1" type="ORF">F4556_006726</name>
</gene>
<name>A0A7W7SKX5_9ACTN</name>
<sequence>MSTAVDFAAFDVNELAVLDANDAVALPDMGASIVFVWSFTEDGEEILTEDALNSTPSASASTSSSCC</sequence>
<dbReference type="Pfam" id="PF19409">
    <property type="entry name" value="Thiopep_pre"/>
    <property type="match status" value="1"/>
</dbReference>
<comment type="caution">
    <text evidence="1">The sequence shown here is derived from an EMBL/GenBank/DDBJ whole genome shotgun (WGS) entry which is preliminary data.</text>
</comment>
<organism evidence="1 2">
    <name type="scientific">Kitasatospora gansuensis</name>
    <dbReference type="NCBI Taxonomy" id="258050"/>
    <lineage>
        <taxon>Bacteria</taxon>
        <taxon>Bacillati</taxon>
        <taxon>Actinomycetota</taxon>
        <taxon>Actinomycetes</taxon>
        <taxon>Kitasatosporales</taxon>
        <taxon>Streptomycetaceae</taxon>
        <taxon>Kitasatospora</taxon>
    </lineage>
</organism>
<dbReference type="AlphaFoldDB" id="A0A7W7SKX5"/>
<proteinExistence type="predicted"/>
<dbReference type="EMBL" id="JACHJR010000001">
    <property type="protein sequence ID" value="MBB4951191.1"/>
    <property type="molecule type" value="Genomic_DNA"/>
</dbReference>
<evidence type="ECO:0000313" key="1">
    <source>
        <dbReference type="EMBL" id="MBB4951191.1"/>
    </source>
</evidence>
<protein>
    <submittedName>
        <fullName evidence="1">Uncharacterized protein</fullName>
    </submittedName>
</protein>
<accession>A0A7W7SKX5</accession>
<reference evidence="1 2" key="1">
    <citation type="submission" date="2020-08" db="EMBL/GenBank/DDBJ databases">
        <title>Sequencing the genomes of 1000 actinobacteria strains.</title>
        <authorList>
            <person name="Klenk H.-P."/>
        </authorList>
    </citation>
    <scope>NUCLEOTIDE SEQUENCE [LARGE SCALE GENOMIC DNA]</scope>
    <source>
        <strain evidence="1 2">DSM 44786</strain>
    </source>
</reference>